<dbReference type="SMART" id="SM00822">
    <property type="entry name" value="PKS_KR"/>
    <property type="match status" value="1"/>
</dbReference>
<dbReference type="InterPro" id="IPR011032">
    <property type="entry name" value="GroES-like_sf"/>
</dbReference>
<dbReference type="InterPro" id="IPR042104">
    <property type="entry name" value="PKS_dehydratase_sf"/>
</dbReference>
<dbReference type="Pfam" id="PF14765">
    <property type="entry name" value="PS-DH"/>
    <property type="match status" value="1"/>
</dbReference>
<dbReference type="GO" id="GO:0044550">
    <property type="term" value="P:secondary metabolite biosynthetic process"/>
    <property type="evidence" value="ECO:0007669"/>
    <property type="project" value="UniProtKB-ARBA"/>
</dbReference>
<gene>
    <name evidence="9" type="ORF">SLS62_000847</name>
</gene>
<dbReference type="PANTHER" id="PTHR43775:SF50">
    <property type="entry name" value="HIGHLY REDUCING POLYKETIDE SYNTHASE SRDA"/>
    <property type="match status" value="1"/>
</dbReference>
<dbReference type="SUPFAM" id="SSF52151">
    <property type="entry name" value="FabD/lysophospholipase-like"/>
    <property type="match status" value="1"/>
</dbReference>
<keyword evidence="10" id="KW-1185">Reference proteome</keyword>
<dbReference type="SMART" id="SM00826">
    <property type="entry name" value="PKS_DH"/>
    <property type="match status" value="1"/>
</dbReference>
<dbReference type="Pfam" id="PF08659">
    <property type="entry name" value="KR"/>
    <property type="match status" value="1"/>
</dbReference>
<name>A0AAN9V2L7_9PEZI</name>
<dbReference type="SUPFAM" id="SSF51735">
    <property type="entry name" value="NAD(P)-binding Rossmann-fold domains"/>
    <property type="match status" value="2"/>
</dbReference>
<keyword evidence="6" id="KW-0012">Acyltransferase</keyword>
<dbReference type="InterPro" id="IPR016035">
    <property type="entry name" value="Acyl_Trfase/lysoPLipase"/>
</dbReference>
<proteinExistence type="predicted"/>
<dbReference type="InterPro" id="IPR001227">
    <property type="entry name" value="Ac_transferase_dom_sf"/>
</dbReference>
<dbReference type="InterPro" id="IPR020843">
    <property type="entry name" value="ER"/>
</dbReference>
<dbReference type="Pfam" id="PF08240">
    <property type="entry name" value="ADH_N"/>
    <property type="match status" value="1"/>
</dbReference>
<comment type="caution">
    <text evidence="9">The sequence shown here is derived from an EMBL/GenBank/DDBJ whole genome shotgun (WGS) entry which is preliminary data.</text>
</comment>
<evidence type="ECO:0000256" key="6">
    <source>
        <dbReference type="ARBA" id="ARBA00023315"/>
    </source>
</evidence>
<dbReference type="InterPro" id="IPR049552">
    <property type="entry name" value="PKS_DH_N"/>
</dbReference>
<dbReference type="SMART" id="SM00829">
    <property type="entry name" value="PKS_ER"/>
    <property type="match status" value="1"/>
</dbReference>
<dbReference type="SMART" id="SM00827">
    <property type="entry name" value="PKS_AT"/>
    <property type="match status" value="1"/>
</dbReference>
<accession>A0AAN9V2L7</accession>
<evidence type="ECO:0000256" key="3">
    <source>
        <dbReference type="ARBA" id="ARBA00022679"/>
    </source>
</evidence>
<dbReference type="Proteomes" id="UP001320420">
    <property type="component" value="Unassembled WGS sequence"/>
</dbReference>
<dbReference type="SUPFAM" id="SSF55048">
    <property type="entry name" value="Probable ACP-binding domain of malonyl-CoA ACP transacylase"/>
    <property type="match status" value="1"/>
</dbReference>
<dbReference type="InterPro" id="IPR036291">
    <property type="entry name" value="NAD(P)-bd_dom_sf"/>
</dbReference>
<dbReference type="PANTHER" id="PTHR43775">
    <property type="entry name" value="FATTY ACID SYNTHASE"/>
    <property type="match status" value="1"/>
</dbReference>
<keyword evidence="4" id="KW-0560">Oxidoreductase</keyword>
<feature type="active site" description="Proton donor; for dehydratase activity" evidence="7">
    <location>
        <position position="599"/>
    </location>
</feature>
<dbReference type="GO" id="GO:0004312">
    <property type="term" value="F:fatty acid synthase activity"/>
    <property type="evidence" value="ECO:0007669"/>
    <property type="project" value="TreeGrafter"/>
</dbReference>
<protein>
    <recommendedName>
        <fullName evidence="8">PKS/mFAS DH domain-containing protein</fullName>
    </recommendedName>
</protein>
<dbReference type="Gene3D" id="3.40.366.10">
    <property type="entry name" value="Malonyl-Coenzyme A Acyl Carrier Protein, domain 2"/>
    <property type="match status" value="1"/>
</dbReference>
<keyword evidence="3" id="KW-0808">Transferase</keyword>
<dbReference type="InterPro" id="IPR020807">
    <property type="entry name" value="PKS_DH"/>
</dbReference>
<dbReference type="EMBL" id="JAKJXP020000003">
    <property type="protein sequence ID" value="KAK7757297.1"/>
    <property type="molecule type" value="Genomic_DNA"/>
</dbReference>
<dbReference type="InterPro" id="IPR013968">
    <property type="entry name" value="PKS_KR"/>
</dbReference>
<evidence type="ECO:0000259" key="8">
    <source>
        <dbReference type="PROSITE" id="PS52019"/>
    </source>
</evidence>
<dbReference type="PROSITE" id="PS52019">
    <property type="entry name" value="PKS_MFAS_DH"/>
    <property type="match status" value="1"/>
</dbReference>
<keyword evidence="5" id="KW-0511">Multifunctional enzyme</keyword>
<evidence type="ECO:0000256" key="5">
    <source>
        <dbReference type="ARBA" id="ARBA00023268"/>
    </source>
</evidence>
<evidence type="ECO:0000313" key="10">
    <source>
        <dbReference type="Proteomes" id="UP001320420"/>
    </source>
</evidence>
<feature type="region of interest" description="C-terminal hotdog fold" evidence="7">
    <location>
        <begin position="534"/>
        <end position="689"/>
    </location>
</feature>
<dbReference type="InterPro" id="IPR057326">
    <property type="entry name" value="KR_dom"/>
</dbReference>
<dbReference type="Pfam" id="PF00698">
    <property type="entry name" value="Acyl_transf_1"/>
    <property type="match status" value="1"/>
</dbReference>
<reference evidence="9 10" key="1">
    <citation type="submission" date="2024-02" db="EMBL/GenBank/DDBJ databases">
        <title>De novo assembly and annotation of 12 fungi associated with fruit tree decline syndrome in Ontario, Canada.</title>
        <authorList>
            <person name="Sulman M."/>
            <person name="Ellouze W."/>
            <person name="Ilyukhin E."/>
        </authorList>
    </citation>
    <scope>NUCLEOTIDE SEQUENCE [LARGE SCALE GENOMIC DNA]</scope>
    <source>
        <strain evidence="9 10">M11/M66-122</strain>
    </source>
</reference>
<dbReference type="GO" id="GO:0016491">
    <property type="term" value="F:oxidoreductase activity"/>
    <property type="evidence" value="ECO:0007669"/>
    <property type="project" value="UniProtKB-KW"/>
</dbReference>
<dbReference type="InterPro" id="IPR014043">
    <property type="entry name" value="Acyl_transferase_dom"/>
</dbReference>
<dbReference type="SUPFAM" id="SSF50129">
    <property type="entry name" value="GroES-like"/>
    <property type="match status" value="1"/>
</dbReference>
<organism evidence="9 10">
    <name type="scientific">Diatrype stigma</name>
    <dbReference type="NCBI Taxonomy" id="117547"/>
    <lineage>
        <taxon>Eukaryota</taxon>
        <taxon>Fungi</taxon>
        <taxon>Dikarya</taxon>
        <taxon>Ascomycota</taxon>
        <taxon>Pezizomycotina</taxon>
        <taxon>Sordariomycetes</taxon>
        <taxon>Xylariomycetidae</taxon>
        <taxon>Xylariales</taxon>
        <taxon>Diatrypaceae</taxon>
        <taxon>Diatrype</taxon>
    </lineage>
</organism>
<dbReference type="Gene3D" id="3.40.50.720">
    <property type="entry name" value="NAD(P)-binding Rossmann-like Domain"/>
    <property type="match status" value="1"/>
</dbReference>
<dbReference type="Pfam" id="PF21089">
    <property type="entry name" value="PKS_DH_N"/>
    <property type="match status" value="1"/>
</dbReference>
<evidence type="ECO:0000313" key="9">
    <source>
        <dbReference type="EMBL" id="KAK7757297.1"/>
    </source>
</evidence>
<feature type="region of interest" description="N-terminal hotdog fold" evidence="7">
    <location>
        <begin position="385"/>
        <end position="523"/>
    </location>
</feature>
<dbReference type="Gene3D" id="3.90.180.10">
    <property type="entry name" value="Medium-chain alcohol dehydrogenases, catalytic domain"/>
    <property type="match status" value="1"/>
</dbReference>
<keyword evidence="1" id="KW-0596">Phosphopantetheine</keyword>
<dbReference type="InterPro" id="IPR016036">
    <property type="entry name" value="Malonyl_transacylase_ACP-bd"/>
</dbReference>
<dbReference type="InterPro" id="IPR049900">
    <property type="entry name" value="PKS_mFAS_DH"/>
</dbReference>
<feature type="active site" description="Proton acceptor; for dehydratase activity" evidence="7">
    <location>
        <position position="417"/>
    </location>
</feature>
<feature type="domain" description="PKS/mFAS DH" evidence="8">
    <location>
        <begin position="385"/>
        <end position="689"/>
    </location>
</feature>
<dbReference type="InterPro" id="IPR050091">
    <property type="entry name" value="PKS_NRPS_Biosynth_Enz"/>
</dbReference>
<dbReference type="InterPro" id="IPR013154">
    <property type="entry name" value="ADH-like_N"/>
</dbReference>
<keyword evidence="2" id="KW-0597">Phosphoprotein</keyword>
<evidence type="ECO:0000256" key="1">
    <source>
        <dbReference type="ARBA" id="ARBA00022450"/>
    </source>
</evidence>
<evidence type="ECO:0000256" key="2">
    <source>
        <dbReference type="ARBA" id="ARBA00022553"/>
    </source>
</evidence>
<sequence length="1510" mass="164165">MVWARMGAELMAYYPTFLESIRQLDGVLEELEDAPDWTLEDVLLENATTSRINKAEFAQPLCTAIQIALVKLLRLWGIKPAVTCGHSSGEIAAAFAAGYLTASQAIVAAYYRGKAVQGINTNGAMLAVGIGAEQVVPYLAGYSNEEVTVACHNSPSSVTLSGNAEVLQEVQQRISNDGKFARLVKTDGKAYHSRHMQPAAAKYEAFIKNAEKYLPDDSLPAEKARMVSSVTNTVIPEDMILDHNYWSANLLSPVLFNQAIQTMTAQFPEIDGLVEIGPHSALSGPINQIKAELQMDKLHYLPTLIRGVDCARSLLKTAGELFLRQYPLDLQRVTSLEEATPSGKFRRRSGNLIVDLPPYQWDKNKKYWAESRESKEHRQQKFPRHDLLGQLTIGTSLAEPTWRNVLRVKDLPWLKDHSLGGEAVFPAAGYFSMAMEAITQIHSMSGNPVDIECYVLRDVLIQQALVTPDDDNGIEVLLNMRPSAHGKGESQHQWWEFNVSSVSQEGYVKNHMVGNIGINTHRQRSAPKSIPNLPQRATGKSWNQALKEVGFNYGPTFQDMDNITFDGRTYCAHADTRVKTTVEGMIGESRHVLHPATVDSCLQLMIVAIWAGRTKAMQFGAVPVRAEEVVIWKPTDDQVSAVAGTAFSWIDPRGQRSFNAHTQLQAADGQVLMDISNMRCAAYEAAIPQRSEQPAKPRPYAGLVSKLDVAFVAGVQEAMDIADYVELEHFKDPGLRVLMVNQTNVESILAKVPGLDLTATHGLTEIVSLLEQRLTDFKNAKVQLLDLSKDLSEQSVKLNSFDLVITSYISPEALNRTRSLLVEGGRVVIDASDFLDEHTMAKAGFSSITATLQSSSTGERAFIVSATKPPAESFPLTSKFQLVYHKTVLANVSSLADELKSMGHEVELFQIGSSGPISSNVIILVDLEGPFLATVTEGELKDLQIITSTATNITWIAGQDPECAMAKGLLRCLRAERASLTATFVELDAITISSAQGSKTMAKLATLQASDGAALESEYSISNGQIFISRLIPIERINHDYGYDEAEPESVPFDPKKRLVGKVVAGKVVFEHAPEAEPSLAPEEVEVAVLATGLNRHDVSVISGTEFPTDFSHEISGVVCRTGSEVRNLVPGDNVVGFSSSKFATFQYTDQCLVQKLEPGESFLTMASLPMQYAAALHGLEDLANLQAGESVFILPGSGLVGAAAVHVTRALHGVPYVAVRHASEAEETARSLGLEPSQIVDWSTQSSEQLVADIVFSTDAVEPSVAREAWRHLSPFSRFVGCADRDTVSSAVIDSVPITRGVSYLSFNVVNLFKKPKVLGQLLARTVQLVRQGAVPAPVVSVRNITEINDSVASLEDKISGPKIVIEHIGTDSGTLQVIPSRPRLQLRPDATYFLVGCLGGLGRALTSWMMGRGARNFAFLSRSGTDSKQAAILVDNLKAAGVNVQVFRGDASVKEDVQKAITSVSPDRPVRGVVNAAMVLRVSDFAAQREIIGVLAANLVGGLGRHIS</sequence>
<dbReference type="Gene3D" id="3.10.129.110">
    <property type="entry name" value="Polyketide synthase dehydratase"/>
    <property type="match status" value="1"/>
</dbReference>
<evidence type="ECO:0000256" key="4">
    <source>
        <dbReference type="ARBA" id="ARBA00023002"/>
    </source>
</evidence>
<evidence type="ECO:0000256" key="7">
    <source>
        <dbReference type="PROSITE-ProRule" id="PRU01363"/>
    </source>
</evidence>
<dbReference type="InterPro" id="IPR049551">
    <property type="entry name" value="PKS_DH_C"/>
</dbReference>
<dbReference type="CDD" id="cd05195">
    <property type="entry name" value="enoyl_red"/>
    <property type="match status" value="1"/>
</dbReference>
<dbReference type="GO" id="GO:0006633">
    <property type="term" value="P:fatty acid biosynthetic process"/>
    <property type="evidence" value="ECO:0007669"/>
    <property type="project" value="TreeGrafter"/>
</dbReference>